<dbReference type="InterPro" id="IPR051178">
    <property type="entry name" value="TfdA_dioxygenase"/>
</dbReference>
<feature type="domain" description="TauD/TfdA-like" evidence="7">
    <location>
        <begin position="39"/>
        <end position="394"/>
    </location>
</feature>
<keyword evidence="5" id="KW-0560">Oxidoreductase</keyword>
<dbReference type="InParanoid" id="A0A194XL23"/>
<keyword evidence="3" id="KW-0479">Metal-binding</keyword>
<comment type="similarity">
    <text evidence="2">Belongs to the TfdA dioxygenase family.</text>
</comment>
<evidence type="ECO:0000256" key="6">
    <source>
        <dbReference type="ARBA" id="ARBA00023004"/>
    </source>
</evidence>
<dbReference type="InterPro" id="IPR042098">
    <property type="entry name" value="TauD-like_sf"/>
</dbReference>
<accession>A0A194XL23</accession>
<dbReference type="AlphaFoldDB" id="A0A194XL23"/>
<evidence type="ECO:0000256" key="1">
    <source>
        <dbReference type="ARBA" id="ARBA00001954"/>
    </source>
</evidence>
<dbReference type="Pfam" id="PF02668">
    <property type="entry name" value="TauD"/>
    <property type="match status" value="1"/>
</dbReference>
<dbReference type="GO" id="GO:0051213">
    <property type="term" value="F:dioxygenase activity"/>
    <property type="evidence" value="ECO:0007669"/>
    <property type="project" value="UniProtKB-KW"/>
</dbReference>
<dbReference type="PANTHER" id="PTHR43779">
    <property type="entry name" value="DIOXYGENASE RV0097-RELATED"/>
    <property type="match status" value="1"/>
</dbReference>
<dbReference type="Proteomes" id="UP000070700">
    <property type="component" value="Unassembled WGS sequence"/>
</dbReference>
<keyword evidence="6" id="KW-0408">Iron</keyword>
<protein>
    <submittedName>
        <fullName evidence="8">Alpha-ketoglutarate dependent xanthine dioxygenase</fullName>
    </submittedName>
</protein>
<proteinExistence type="inferred from homology"/>
<evidence type="ECO:0000313" key="8">
    <source>
        <dbReference type="EMBL" id="KUJ20831.1"/>
    </source>
</evidence>
<evidence type="ECO:0000256" key="4">
    <source>
        <dbReference type="ARBA" id="ARBA00022964"/>
    </source>
</evidence>
<dbReference type="Gene3D" id="3.60.130.10">
    <property type="entry name" value="Clavaminate synthase-like"/>
    <property type="match status" value="1"/>
</dbReference>
<dbReference type="KEGG" id="psco:LY89DRAFT_455914"/>
<dbReference type="OrthoDB" id="93019at2759"/>
<evidence type="ECO:0000259" key="7">
    <source>
        <dbReference type="Pfam" id="PF02668"/>
    </source>
</evidence>
<evidence type="ECO:0000313" key="9">
    <source>
        <dbReference type="Proteomes" id="UP000070700"/>
    </source>
</evidence>
<gene>
    <name evidence="8" type="ORF">LY89DRAFT_455914</name>
</gene>
<dbReference type="EMBL" id="KQ947409">
    <property type="protein sequence ID" value="KUJ20831.1"/>
    <property type="molecule type" value="Genomic_DNA"/>
</dbReference>
<dbReference type="GO" id="GO:0046872">
    <property type="term" value="F:metal ion binding"/>
    <property type="evidence" value="ECO:0007669"/>
    <property type="project" value="UniProtKB-KW"/>
</dbReference>
<organism evidence="8 9">
    <name type="scientific">Mollisia scopiformis</name>
    <name type="common">Conifer needle endophyte fungus</name>
    <name type="synonym">Phialocephala scopiformis</name>
    <dbReference type="NCBI Taxonomy" id="149040"/>
    <lineage>
        <taxon>Eukaryota</taxon>
        <taxon>Fungi</taxon>
        <taxon>Dikarya</taxon>
        <taxon>Ascomycota</taxon>
        <taxon>Pezizomycotina</taxon>
        <taxon>Leotiomycetes</taxon>
        <taxon>Helotiales</taxon>
        <taxon>Mollisiaceae</taxon>
        <taxon>Mollisia</taxon>
    </lineage>
</organism>
<dbReference type="RefSeq" id="XP_018075186.1">
    <property type="nucleotide sequence ID" value="XM_018207635.1"/>
</dbReference>
<name>A0A194XL23_MOLSC</name>
<dbReference type="PANTHER" id="PTHR43779:SF2">
    <property type="entry name" value="ALPHA-KETOGLUTARATE-DEPENDENT XANTHINE DIOXYGENASE XAN1"/>
    <property type="match status" value="1"/>
</dbReference>
<comment type="cofactor">
    <cofactor evidence="1">
        <name>Fe(2+)</name>
        <dbReference type="ChEBI" id="CHEBI:29033"/>
    </cofactor>
</comment>
<evidence type="ECO:0000256" key="3">
    <source>
        <dbReference type="ARBA" id="ARBA00022723"/>
    </source>
</evidence>
<keyword evidence="4 8" id="KW-0223">Dioxygenase</keyword>
<keyword evidence="9" id="KW-1185">Reference proteome</keyword>
<evidence type="ECO:0000256" key="5">
    <source>
        <dbReference type="ARBA" id="ARBA00023002"/>
    </source>
</evidence>
<dbReference type="SUPFAM" id="SSF51197">
    <property type="entry name" value="Clavaminate synthase-like"/>
    <property type="match status" value="1"/>
</dbReference>
<sequence length="408" mass="45909">MPSAILPSSPLFTIQQLSPELRKDTLIGAEVLLNNSDGSIDPSTFTPDNISILRQALYENSVLVFRKQQGIDPLALEQLAAIWDEDMINVHSAGKDQVRDPRSILSRNNGARLPAAPNVQVIGNGEFHNYEGLEYMNLRHVDSAEFHAEPLTEDELADGQTRFYRWHQDAPLYENLPGKVTLIHAVVVPKLPNQKIKFQDGQEMKLQAGSTAFISGAKAFQLLTPEEQEFALNTTVQYAPRAYEWIRNAKATSDGLGIVKVGAEAKEEDLPPWTWDKVQAFPVRLHLCLRYLLIASQMAWKNPGKPSQPHLQILGCCVHSLRTTDTKTGAVTGIDDLAETRRICYEMQRKVVKPQHVYAHHWEEGDLVIFHNYGVWHSITGQLGTTQRLMWQVTMRSGKEPEPARINP</sequence>
<dbReference type="GeneID" id="28817361"/>
<reference evidence="8 9" key="1">
    <citation type="submission" date="2015-10" db="EMBL/GenBank/DDBJ databases">
        <title>Full genome of DAOMC 229536 Phialocephala scopiformis, a fungal endophyte of spruce producing the potent anti-insectan compound rugulosin.</title>
        <authorList>
            <consortium name="DOE Joint Genome Institute"/>
            <person name="Walker A.K."/>
            <person name="Frasz S.L."/>
            <person name="Seifert K.A."/>
            <person name="Miller J.D."/>
            <person name="Mondo S.J."/>
            <person name="Labutti K."/>
            <person name="Lipzen A."/>
            <person name="Dockter R."/>
            <person name="Kennedy M."/>
            <person name="Grigoriev I.V."/>
            <person name="Spatafora J.W."/>
        </authorList>
    </citation>
    <scope>NUCLEOTIDE SEQUENCE [LARGE SCALE GENOMIC DNA]</scope>
    <source>
        <strain evidence="8 9">CBS 120377</strain>
    </source>
</reference>
<dbReference type="InterPro" id="IPR003819">
    <property type="entry name" value="TauD/TfdA-like"/>
</dbReference>
<evidence type="ECO:0000256" key="2">
    <source>
        <dbReference type="ARBA" id="ARBA00005896"/>
    </source>
</evidence>